<dbReference type="Gene3D" id="1.50.10.10">
    <property type="match status" value="1"/>
</dbReference>
<comment type="similarity">
    <text evidence="1">Belongs to the glycosyl hydrolase 15 family.</text>
</comment>
<dbReference type="InterPro" id="IPR046966">
    <property type="entry name" value="Glucoamylase_active_site"/>
</dbReference>
<sequence>MMRTGLDFAPGAPGIEARWTSSAKNGVGTALSEASPIWFTLSHGILNEVYYPRIDSACTRDLGFVVTGPEGYFSEEKRDCVSVTRPFKSGIPAFHITNTATDGSFRIEKQVISDPARASVLQQLSFIPLKGQISDYRVTALLAPHLVNAGNLNSAWIGDYEGHQVLFATGRSRYLALVCDLPWRAVSAGFVGVSDGWQQLHRHGRIVEEYQRADDGNVSLAGEIDFSDVNGAATLALGFGETEYEAAAAAVYSLKHGFERAHEAYVANWRNWQDRLETLDRDTHHGINSYRVSTAVLAAHRAADRPGAVVASLSIPWGASKSDDDLGGYHLVWPRDLVEAAGGFLAAGDHHEALAILNYLRQVQQPSGRWPQNLWLDGKPYWPGVQMDECAFPILLADMLHRYGHLDHATRADFMPMIHRAAAYILANGPTTGEDRWEEDAGYSPFTLAVEIAALLAAADLIDMDDDAAVAVHLRETADCWNEQIEQWTFAGDETFCAALGISGHYVRIASPDATDVARPFGETPIRNQTPDRSTLPTSDVISPDALALVRFGLRAPDDPHILATIKAIDHCLRADLPQGPVWYRYTGDGYGEHADGAAFDGTGQGRPWPLLTGERAHYELAAGRREVAEALLVTLEKSAGGNGLFPEQLWDQPDLPEYELFYGQPSGSAMPLVWAHAEHIKLLRSLADGSVFDLPPQGVERYILNKTPSHLRIWCFNNKIAGMPAGKMLRLELTDDAVVHWSADGWVTTSDTRTIASGLGTYFVDLPVQDMAAGDAIVFTFFWPNTGNWENQDFTVRLGE</sequence>
<dbReference type="InterPro" id="IPR006425">
    <property type="entry name" value="Glucoamylase_bac"/>
</dbReference>
<evidence type="ECO:0000256" key="2">
    <source>
        <dbReference type="ARBA" id="ARBA00022801"/>
    </source>
</evidence>
<feature type="domain" description="GH15-like" evidence="4">
    <location>
        <begin position="377"/>
        <end position="683"/>
    </location>
</feature>
<dbReference type="GO" id="GO:0016757">
    <property type="term" value="F:glycosyltransferase activity"/>
    <property type="evidence" value="ECO:0007669"/>
    <property type="project" value="UniProtKB-ARBA"/>
</dbReference>
<dbReference type="Pfam" id="PF09137">
    <property type="entry name" value="Glucodextran_N"/>
    <property type="match status" value="1"/>
</dbReference>
<dbReference type="GO" id="GO:0005975">
    <property type="term" value="P:carbohydrate metabolic process"/>
    <property type="evidence" value="ECO:0007669"/>
    <property type="project" value="InterPro"/>
</dbReference>
<evidence type="ECO:0000313" key="6">
    <source>
        <dbReference type="EMBL" id="NTC32255.1"/>
    </source>
</evidence>
<comment type="caution">
    <text evidence="6">The sequence shown here is derived from an EMBL/GenBank/DDBJ whole genome shotgun (WGS) entry which is preliminary data.</text>
</comment>
<dbReference type="NCBIfam" id="TIGR01535">
    <property type="entry name" value="glucan_glucosid"/>
    <property type="match status" value="1"/>
</dbReference>
<dbReference type="Proteomes" id="UP000702952">
    <property type="component" value="Unassembled WGS sequence"/>
</dbReference>
<reference evidence="6" key="1">
    <citation type="journal article" date="2020" name="Science">
        <title>Unexpected conservation and global transmission of agrobacterial virulence plasmids.</title>
        <authorList>
            <person name="Weisberg A.J."/>
            <person name="Davis E.W. 2nd"/>
            <person name="Tabima J."/>
            <person name="Belcher M.S."/>
            <person name="Miller M."/>
            <person name="Kuo C.H."/>
            <person name="Loper J.E."/>
            <person name="Grunwald N.J."/>
            <person name="Putnam M.L."/>
            <person name="Chang J.H."/>
        </authorList>
    </citation>
    <scope>NUCLEOTIDE SEQUENCE</scope>
    <source>
        <strain evidence="6">17-1853-1a</strain>
    </source>
</reference>
<dbReference type="PANTHER" id="PTHR31616:SF0">
    <property type="entry name" value="GLUCAN 1,4-ALPHA-GLUCOSIDASE"/>
    <property type="match status" value="1"/>
</dbReference>
<proteinExistence type="inferred from homology"/>
<dbReference type="InterPro" id="IPR011013">
    <property type="entry name" value="Gal_mutarotase_sf_dom"/>
</dbReference>
<dbReference type="SUPFAM" id="SSF48208">
    <property type="entry name" value="Six-hairpin glycosidases"/>
    <property type="match status" value="1"/>
</dbReference>
<dbReference type="InterPro" id="IPR008928">
    <property type="entry name" value="6-hairpin_glycosidase_sf"/>
</dbReference>
<gene>
    <name evidence="6" type="ORF">G6M46_29365</name>
</gene>
<evidence type="ECO:0000256" key="1">
    <source>
        <dbReference type="ARBA" id="ARBA00006188"/>
    </source>
</evidence>
<dbReference type="InterPro" id="IPR012341">
    <property type="entry name" value="6hp_glycosidase-like_sf"/>
</dbReference>
<dbReference type="SUPFAM" id="SSF74650">
    <property type="entry name" value="Galactose mutarotase-like"/>
    <property type="match status" value="1"/>
</dbReference>
<dbReference type="RefSeq" id="WP_162693232.1">
    <property type="nucleotide sequence ID" value="NZ_JAAMAW010000032.1"/>
</dbReference>
<accession>A0AA44FBG8</accession>
<dbReference type="EMBL" id="JAAMAY010000046">
    <property type="protein sequence ID" value="NTC32255.1"/>
    <property type="molecule type" value="Genomic_DNA"/>
</dbReference>
<feature type="domain" description="GH15-like" evidence="4">
    <location>
        <begin position="304"/>
        <end position="363"/>
    </location>
</feature>
<dbReference type="Pfam" id="PF00723">
    <property type="entry name" value="Glyco_hydro_15"/>
    <property type="match status" value="2"/>
</dbReference>
<keyword evidence="3 6" id="KW-0326">Glycosidase</keyword>
<feature type="domain" description="Glucodextranase N-terminal" evidence="5">
    <location>
        <begin position="9"/>
        <end position="273"/>
    </location>
</feature>
<dbReference type="GO" id="GO:0030246">
    <property type="term" value="F:carbohydrate binding"/>
    <property type="evidence" value="ECO:0007669"/>
    <property type="project" value="InterPro"/>
</dbReference>
<evidence type="ECO:0000259" key="5">
    <source>
        <dbReference type="Pfam" id="PF09137"/>
    </source>
</evidence>
<dbReference type="PROSITE" id="PS00820">
    <property type="entry name" value="GLUCOAMYLASE"/>
    <property type="match status" value="1"/>
</dbReference>
<dbReference type="InterPro" id="IPR014718">
    <property type="entry name" value="GH-type_carb-bd"/>
</dbReference>
<evidence type="ECO:0000259" key="4">
    <source>
        <dbReference type="Pfam" id="PF00723"/>
    </source>
</evidence>
<name>A0AA44FBG8_AGRTU</name>
<keyword evidence="2 6" id="KW-0378">Hydrolase</keyword>
<evidence type="ECO:0000313" key="7">
    <source>
        <dbReference type="Proteomes" id="UP000702952"/>
    </source>
</evidence>
<dbReference type="InterPro" id="IPR015220">
    <property type="entry name" value="Glucodextranase_N"/>
</dbReference>
<dbReference type="PANTHER" id="PTHR31616">
    <property type="entry name" value="TREHALASE"/>
    <property type="match status" value="1"/>
</dbReference>
<dbReference type="GO" id="GO:0004339">
    <property type="term" value="F:glucan 1,4-alpha-glucosidase activity"/>
    <property type="evidence" value="ECO:0007669"/>
    <property type="project" value="UniProtKB-EC"/>
</dbReference>
<dbReference type="InterPro" id="IPR011613">
    <property type="entry name" value="GH15-like"/>
</dbReference>
<evidence type="ECO:0000256" key="3">
    <source>
        <dbReference type="ARBA" id="ARBA00023295"/>
    </source>
</evidence>
<organism evidence="6 7">
    <name type="scientific">Agrobacterium tumefaciens</name>
    <dbReference type="NCBI Taxonomy" id="358"/>
    <lineage>
        <taxon>Bacteria</taxon>
        <taxon>Pseudomonadati</taxon>
        <taxon>Pseudomonadota</taxon>
        <taxon>Alphaproteobacteria</taxon>
        <taxon>Hyphomicrobiales</taxon>
        <taxon>Rhizobiaceae</taxon>
        <taxon>Rhizobium/Agrobacterium group</taxon>
        <taxon>Agrobacterium</taxon>
        <taxon>Agrobacterium tumefaciens complex</taxon>
    </lineage>
</organism>
<protein>
    <submittedName>
        <fullName evidence="6">Glucan 1,4-alpha-glucosidase</fullName>
        <ecNumber evidence="6">3.2.1.3</ecNumber>
    </submittedName>
</protein>
<dbReference type="AlphaFoldDB" id="A0AA44FBG8"/>
<dbReference type="CDD" id="cd07430">
    <property type="entry name" value="GH15_N"/>
    <property type="match status" value="1"/>
</dbReference>
<dbReference type="EC" id="3.2.1.3" evidence="6"/>
<dbReference type="Gene3D" id="2.70.98.10">
    <property type="match status" value="1"/>
</dbReference>